<dbReference type="PROSITE" id="PS00108">
    <property type="entry name" value="PROTEIN_KINASE_ST"/>
    <property type="match status" value="1"/>
</dbReference>
<evidence type="ECO:0000256" key="4">
    <source>
        <dbReference type="ARBA" id="ARBA00022527"/>
    </source>
</evidence>
<evidence type="ECO:0000313" key="15">
    <source>
        <dbReference type="Proteomes" id="UP001652625"/>
    </source>
</evidence>
<dbReference type="CDD" id="cd14069">
    <property type="entry name" value="STKc_Chk1"/>
    <property type="match status" value="1"/>
</dbReference>
<evidence type="ECO:0000256" key="10">
    <source>
        <dbReference type="ARBA" id="ARBA00047899"/>
    </source>
</evidence>
<feature type="domain" description="Protein kinase" evidence="14">
    <location>
        <begin position="13"/>
        <end position="269"/>
    </location>
</feature>
<dbReference type="PROSITE" id="PS50011">
    <property type="entry name" value="PROTEIN_KINASE_DOM"/>
    <property type="match status" value="1"/>
</dbReference>
<evidence type="ECO:0000256" key="11">
    <source>
        <dbReference type="ARBA" id="ARBA00048679"/>
    </source>
</evidence>
<dbReference type="InterPro" id="IPR034670">
    <property type="entry name" value="Chk1_catalytic_dom"/>
</dbReference>
<keyword evidence="15" id="KW-1185">Reference proteome</keyword>
<dbReference type="Proteomes" id="UP001652625">
    <property type="component" value="Chromosome 01"/>
</dbReference>
<dbReference type="Pfam" id="PF00069">
    <property type="entry name" value="Pkinase"/>
    <property type="match status" value="1"/>
</dbReference>
<protein>
    <recommendedName>
        <fullName evidence="3">non-specific serine/threonine protein kinase</fullName>
        <ecNumber evidence="3">2.7.11.1</ecNumber>
    </recommendedName>
</protein>
<comment type="catalytic activity">
    <reaction evidence="11">
        <text>L-seryl-[protein] + ATP = O-phospho-L-seryl-[protein] + ADP + H(+)</text>
        <dbReference type="Rhea" id="RHEA:17989"/>
        <dbReference type="Rhea" id="RHEA-COMP:9863"/>
        <dbReference type="Rhea" id="RHEA-COMP:11604"/>
        <dbReference type="ChEBI" id="CHEBI:15378"/>
        <dbReference type="ChEBI" id="CHEBI:29999"/>
        <dbReference type="ChEBI" id="CHEBI:30616"/>
        <dbReference type="ChEBI" id="CHEBI:83421"/>
        <dbReference type="ChEBI" id="CHEBI:456216"/>
        <dbReference type="EC" id="2.7.11.1"/>
    </reaction>
</comment>
<reference evidence="15" key="1">
    <citation type="submission" date="2025-05" db="UniProtKB">
        <authorList>
            <consortium name="RefSeq"/>
        </authorList>
    </citation>
    <scope>NUCLEOTIDE SEQUENCE [LARGE SCALE GENOMIC DNA]</scope>
</reference>
<dbReference type="PROSITE" id="PS00107">
    <property type="entry name" value="PROTEIN_KINASE_ATP"/>
    <property type="match status" value="1"/>
</dbReference>
<dbReference type="SMART" id="SM00220">
    <property type="entry name" value="S_TKc"/>
    <property type="match status" value="1"/>
</dbReference>
<feature type="binding site" evidence="12">
    <location>
        <position position="42"/>
    </location>
    <ligand>
        <name>ATP</name>
        <dbReference type="ChEBI" id="CHEBI:30616"/>
    </ligand>
</feature>
<evidence type="ECO:0000256" key="12">
    <source>
        <dbReference type="PROSITE-ProRule" id="PRU10141"/>
    </source>
</evidence>
<dbReference type="RefSeq" id="XP_065644325.1">
    <property type="nucleotide sequence ID" value="XM_065788253.1"/>
</dbReference>
<evidence type="ECO:0000256" key="7">
    <source>
        <dbReference type="ARBA" id="ARBA00022777"/>
    </source>
</evidence>
<dbReference type="InterPro" id="IPR008271">
    <property type="entry name" value="Ser/Thr_kinase_AS"/>
</dbReference>
<organism evidence="15 16">
    <name type="scientific">Hydra vulgaris</name>
    <name type="common">Hydra</name>
    <name type="synonym">Hydra attenuata</name>
    <dbReference type="NCBI Taxonomy" id="6087"/>
    <lineage>
        <taxon>Eukaryota</taxon>
        <taxon>Metazoa</taxon>
        <taxon>Cnidaria</taxon>
        <taxon>Hydrozoa</taxon>
        <taxon>Hydroidolina</taxon>
        <taxon>Anthoathecata</taxon>
        <taxon>Aplanulata</taxon>
        <taxon>Hydridae</taxon>
        <taxon>Hydra</taxon>
    </lineage>
</organism>
<evidence type="ECO:0000256" key="2">
    <source>
        <dbReference type="ARBA" id="ARBA00010791"/>
    </source>
</evidence>
<keyword evidence="9" id="KW-0539">Nucleus</keyword>
<dbReference type="InterPro" id="IPR011009">
    <property type="entry name" value="Kinase-like_dom_sf"/>
</dbReference>
<evidence type="ECO:0000259" key="14">
    <source>
        <dbReference type="PROSITE" id="PS50011"/>
    </source>
</evidence>
<dbReference type="Gene3D" id="3.30.200.20">
    <property type="entry name" value="Phosphorylase Kinase, domain 1"/>
    <property type="match status" value="1"/>
</dbReference>
<gene>
    <name evidence="16" type="primary">LOC100206960</name>
</gene>
<dbReference type="PANTHER" id="PTHR43895:SF32">
    <property type="entry name" value="SERINE_THREONINE-PROTEIN KINASE CHK1"/>
    <property type="match status" value="1"/>
</dbReference>
<sequence length="466" mass="53152">MAGTVFEPFVEGWDFVETLGEGAYGEVRLAINRKTQEAVAVKIVNADKLAGNKDCLKKEVCIHKMLQHSHIIKFYGQRTEKDRVYLFLEYAAGGELFDRIEPDVGMPIPQACRYFKQLINGLEYIHSKGVTHRDIKPENILLDVDGNLKITDFGLSTVFRYKDVERLLERCCGTPPYVAPEVLQKKEYKAEPADIWSCGIVLTAMLAGELPWDEPIESCKEYLDWSHSKLIHTPWNKLNTTSIGFLKKLLHPVPSKRYTIAEIKKDKWFNGNYGSLKTKSPLNGLTNFETSSLKKHCSSDRSVSPSVNSKLVSNYSSSQPIPSCTSSDYELQEIREEQQGIWYSQPVNIEDMLLSQISLTPGSSQNPMAHLAKRMTRFNLSLTLDESVKKLSSTLKELSFQYKIVSLNQIRITSHDRRKHTLTYLTNLIEINQRPLLVDFRLSKGDGLEFKRQFKTIKGLLCQYVV</sequence>
<evidence type="ECO:0000256" key="13">
    <source>
        <dbReference type="RuleBase" id="RU000304"/>
    </source>
</evidence>
<evidence type="ECO:0000256" key="5">
    <source>
        <dbReference type="ARBA" id="ARBA00022679"/>
    </source>
</evidence>
<evidence type="ECO:0000313" key="16">
    <source>
        <dbReference type="RefSeq" id="XP_065644325.1"/>
    </source>
</evidence>
<keyword evidence="7 16" id="KW-0418">Kinase</keyword>
<keyword evidence="8 12" id="KW-0067">ATP-binding</keyword>
<comment type="subcellular location">
    <subcellularLocation>
        <location evidence="1">Nucleus</location>
    </subcellularLocation>
</comment>
<dbReference type="GeneID" id="100206960"/>
<name>A0ABM4B651_HYDVU</name>
<keyword evidence="4 13" id="KW-0723">Serine/threonine-protein kinase</keyword>
<keyword evidence="5" id="KW-0808">Transferase</keyword>
<comment type="catalytic activity">
    <reaction evidence="10">
        <text>L-threonyl-[protein] + ATP = O-phospho-L-threonyl-[protein] + ADP + H(+)</text>
        <dbReference type="Rhea" id="RHEA:46608"/>
        <dbReference type="Rhea" id="RHEA-COMP:11060"/>
        <dbReference type="Rhea" id="RHEA-COMP:11605"/>
        <dbReference type="ChEBI" id="CHEBI:15378"/>
        <dbReference type="ChEBI" id="CHEBI:30013"/>
        <dbReference type="ChEBI" id="CHEBI:30616"/>
        <dbReference type="ChEBI" id="CHEBI:61977"/>
        <dbReference type="ChEBI" id="CHEBI:456216"/>
        <dbReference type="EC" id="2.7.11.1"/>
    </reaction>
</comment>
<dbReference type="SUPFAM" id="SSF56112">
    <property type="entry name" value="Protein kinase-like (PK-like)"/>
    <property type="match status" value="1"/>
</dbReference>
<dbReference type="GO" id="GO:0016301">
    <property type="term" value="F:kinase activity"/>
    <property type="evidence" value="ECO:0007669"/>
    <property type="project" value="UniProtKB-KW"/>
</dbReference>
<evidence type="ECO:0000256" key="1">
    <source>
        <dbReference type="ARBA" id="ARBA00004123"/>
    </source>
</evidence>
<dbReference type="Gene3D" id="1.10.510.10">
    <property type="entry name" value="Transferase(Phosphotransferase) domain 1"/>
    <property type="match status" value="1"/>
</dbReference>
<comment type="similarity">
    <text evidence="2">Belongs to the protein kinase superfamily. CAMK Ser/Thr protein kinase family. NIM1 subfamily.</text>
</comment>
<dbReference type="EC" id="2.7.11.1" evidence="3"/>
<evidence type="ECO:0000256" key="8">
    <source>
        <dbReference type="ARBA" id="ARBA00022840"/>
    </source>
</evidence>
<proteinExistence type="inferred from homology"/>
<dbReference type="InterPro" id="IPR017441">
    <property type="entry name" value="Protein_kinase_ATP_BS"/>
</dbReference>
<dbReference type="PANTHER" id="PTHR43895">
    <property type="entry name" value="CALCIUM/CALMODULIN-DEPENDENT PROTEIN KINASE KINASE-RELATED"/>
    <property type="match status" value="1"/>
</dbReference>
<dbReference type="InterPro" id="IPR000719">
    <property type="entry name" value="Prot_kinase_dom"/>
</dbReference>
<evidence type="ECO:0000256" key="9">
    <source>
        <dbReference type="ARBA" id="ARBA00023242"/>
    </source>
</evidence>
<accession>A0ABM4B651</accession>
<dbReference type="Gene3D" id="3.30.310.80">
    <property type="entry name" value="Kinase associated domain 1, KA1"/>
    <property type="match status" value="1"/>
</dbReference>
<evidence type="ECO:0000256" key="3">
    <source>
        <dbReference type="ARBA" id="ARBA00012513"/>
    </source>
</evidence>
<reference evidence="16" key="2">
    <citation type="submission" date="2025-08" db="UniProtKB">
        <authorList>
            <consortium name="RefSeq"/>
        </authorList>
    </citation>
    <scope>IDENTIFICATION</scope>
</reference>
<keyword evidence="6 12" id="KW-0547">Nucleotide-binding</keyword>
<evidence type="ECO:0000256" key="6">
    <source>
        <dbReference type="ARBA" id="ARBA00022741"/>
    </source>
</evidence>